<dbReference type="InterPro" id="IPR000276">
    <property type="entry name" value="GPCR_Rhodpsn"/>
</dbReference>
<feature type="transmembrane region" description="Helical" evidence="10">
    <location>
        <begin position="226"/>
        <end position="250"/>
    </location>
</feature>
<comment type="similarity">
    <text evidence="9">Belongs to the G-protein coupled receptor 1 family.</text>
</comment>
<dbReference type="SMART" id="SM01381">
    <property type="entry name" value="7TM_GPCR_Srsx"/>
    <property type="match status" value="1"/>
</dbReference>
<reference evidence="12" key="3">
    <citation type="submission" date="2025-09" db="UniProtKB">
        <authorList>
            <consortium name="Ensembl"/>
        </authorList>
    </citation>
    <scope>IDENTIFICATION</scope>
</reference>
<feature type="transmembrane region" description="Helical" evidence="10">
    <location>
        <begin position="97"/>
        <end position="118"/>
    </location>
</feature>
<dbReference type="GO" id="GO:0005886">
    <property type="term" value="C:plasma membrane"/>
    <property type="evidence" value="ECO:0007669"/>
    <property type="project" value="UniProtKB-SubCell"/>
</dbReference>
<dbReference type="InterPro" id="IPR017452">
    <property type="entry name" value="GPCR_Rhodpsn_7TM"/>
</dbReference>
<keyword evidence="8 9" id="KW-0807">Transducer</keyword>
<feature type="transmembrane region" description="Helical" evidence="10">
    <location>
        <begin position="310"/>
        <end position="334"/>
    </location>
</feature>
<dbReference type="SUPFAM" id="SSF81321">
    <property type="entry name" value="Family A G protein-coupled receptor-like"/>
    <property type="match status" value="1"/>
</dbReference>
<name>A0A667XRA3_9TELE</name>
<evidence type="ECO:0000259" key="11">
    <source>
        <dbReference type="PROSITE" id="PS50262"/>
    </source>
</evidence>
<feature type="domain" description="G-protein coupled receptors family 1 profile" evidence="11">
    <location>
        <begin position="77"/>
        <end position="331"/>
    </location>
</feature>
<dbReference type="Proteomes" id="UP000472263">
    <property type="component" value="Chromosome 2"/>
</dbReference>
<feature type="transmembrane region" description="Helical" evidence="10">
    <location>
        <begin position="138"/>
        <end position="156"/>
    </location>
</feature>
<dbReference type="Gene3D" id="1.20.1070.10">
    <property type="entry name" value="Rhodopsin 7-helix transmembrane proteins"/>
    <property type="match status" value="1"/>
</dbReference>
<dbReference type="GeneTree" id="ENSGT01050000244823"/>
<dbReference type="AlphaFoldDB" id="A0A667XRA3"/>
<evidence type="ECO:0000256" key="3">
    <source>
        <dbReference type="ARBA" id="ARBA00022692"/>
    </source>
</evidence>
<dbReference type="Ensembl" id="ENSMMDT00005012056.1">
    <property type="protein sequence ID" value="ENSMMDP00005011706.1"/>
    <property type="gene ID" value="ENSMMDG00005006262.1"/>
</dbReference>
<evidence type="ECO:0000256" key="5">
    <source>
        <dbReference type="ARBA" id="ARBA00023040"/>
    </source>
</evidence>
<reference evidence="12" key="2">
    <citation type="submission" date="2025-08" db="UniProtKB">
        <authorList>
            <consortium name="Ensembl"/>
        </authorList>
    </citation>
    <scope>IDENTIFICATION</scope>
</reference>
<evidence type="ECO:0000256" key="2">
    <source>
        <dbReference type="ARBA" id="ARBA00022475"/>
    </source>
</evidence>
<dbReference type="GO" id="GO:0001594">
    <property type="term" value="F:trace-amine receptor activity"/>
    <property type="evidence" value="ECO:0007669"/>
    <property type="project" value="TreeGrafter"/>
</dbReference>
<evidence type="ECO:0000256" key="10">
    <source>
        <dbReference type="SAM" id="Phobius"/>
    </source>
</evidence>
<keyword evidence="6 10" id="KW-0472">Membrane</keyword>
<evidence type="ECO:0000256" key="1">
    <source>
        <dbReference type="ARBA" id="ARBA00004651"/>
    </source>
</evidence>
<dbReference type="PANTHER" id="PTHR24249">
    <property type="entry name" value="HISTAMINE RECEPTOR-RELATED G-PROTEIN COUPLED RECEPTOR"/>
    <property type="match status" value="1"/>
</dbReference>
<sequence length="366" mass="40498">MSRPVEGLARGQPNLGCILSSSLTPLSLSLTLMDGMQGPHLCFPHLNSSCKKVLRPRSETALLYTLMFSISLITVLLNLLVIISISHFRQLHTPSNTLLLSLAVSDLLVGLVVMPIEGSRYTESCWLLGKLICALSPYVSYCLLSGSVSNMVLISIDRYVAICDPLVYPYKITLTRVKILICFSWLCAVLYNAVILMGHLRHPDRYSSCHGECVVVISHISGTVDLFLTFIAPCATMVFLYVRVFAVAVAQARAMQSHVAAVASATAVVRARRSERKAAKTLGIVILVFLMCFCPYFYPSLAGEDTSNSLTYFAMLSWIMMLNSCMNPLIYAMCYPWFRKAVKYIITLKILQPDSHNAIILSSDSK</sequence>
<feature type="transmembrane region" description="Helical" evidence="10">
    <location>
        <begin position="177"/>
        <end position="198"/>
    </location>
</feature>
<dbReference type="Pfam" id="PF00001">
    <property type="entry name" value="7tm_1"/>
    <property type="match status" value="1"/>
</dbReference>
<protein>
    <submittedName>
        <fullName evidence="12">Trace amine-associated receptor 13c-like</fullName>
    </submittedName>
</protein>
<keyword evidence="2" id="KW-1003">Cell membrane</keyword>
<evidence type="ECO:0000256" key="7">
    <source>
        <dbReference type="ARBA" id="ARBA00023170"/>
    </source>
</evidence>
<evidence type="ECO:0000256" key="6">
    <source>
        <dbReference type="ARBA" id="ARBA00023136"/>
    </source>
</evidence>
<dbReference type="FunCoup" id="A0A667XRA3">
    <property type="interactions" value="25"/>
</dbReference>
<keyword evidence="4 10" id="KW-1133">Transmembrane helix</keyword>
<organism evidence="12 13">
    <name type="scientific">Myripristis murdjan</name>
    <name type="common">pinecone soldierfish</name>
    <dbReference type="NCBI Taxonomy" id="586833"/>
    <lineage>
        <taxon>Eukaryota</taxon>
        <taxon>Metazoa</taxon>
        <taxon>Chordata</taxon>
        <taxon>Craniata</taxon>
        <taxon>Vertebrata</taxon>
        <taxon>Euteleostomi</taxon>
        <taxon>Actinopterygii</taxon>
        <taxon>Neopterygii</taxon>
        <taxon>Teleostei</taxon>
        <taxon>Neoteleostei</taxon>
        <taxon>Acanthomorphata</taxon>
        <taxon>Holocentriformes</taxon>
        <taxon>Holocentridae</taxon>
        <taxon>Myripristis</taxon>
    </lineage>
</organism>
<evidence type="ECO:0000256" key="8">
    <source>
        <dbReference type="ARBA" id="ARBA00023224"/>
    </source>
</evidence>
<evidence type="ECO:0000313" key="12">
    <source>
        <dbReference type="Ensembl" id="ENSMMDP00005011706.1"/>
    </source>
</evidence>
<keyword evidence="3 9" id="KW-0812">Transmembrane</keyword>
<evidence type="ECO:0000256" key="4">
    <source>
        <dbReference type="ARBA" id="ARBA00022989"/>
    </source>
</evidence>
<dbReference type="PROSITE" id="PS00237">
    <property type="entry name" value="G_PROTEIN_RECEP_F1_1"/>
    <property type="match status" value="1"/>
</dbReference>
<dbReference type="PRINTS" id="PR00237">
    <property type="entry name" value="GPCRRHODOPSN"/>
</dbReference>
<feature type="transmembrane region" description="Helical" evidence="10">
    <location>
        <begin position="278"/>
        <end position="298"/>
    </location>
</feature>
<feature type="transmembrane region" description="Helical" evidence="10">
    <location>
        <begin position="61"/>
        <end position="85"/>
    </location>
</feature>
<dbReference type="PANTHER" id="PTHR24249:SF381">
    <property type="entry name" value="TRACE AMINE ASSOCIATED RECEPTOR 19P-RELATED"/>
    <property type="match status" value="1"/>
</dbReference>
<proteinExistence type="inferred from homology"/>
<reference evidence="12" key="1">
    <citation type="submission" date="2019-06" db="EMBL/GenBank/DDBJ databases">
        <authorList>
            <consortium name="Wellcome Sanger Institute Data Sharing"/>
        </authorList>
    </citation>
    <scope>NUCLEOTIDE SEQUENCE [LARGE SCALE GENOMIC DNA]</scope>
</reference>
<evidence type="ECO:0000256" key="9">
    <source>
        <dbReference type="RuleBase" id="RU000688"/>
    </source>
</evidence>
<comment type="subcellular location">
    <subcellularLocation>
        <location evidence="1">Cell membrane</location>
        <topology evidence="1">Multi-pass membrane protein</topology>
    </subcellularLocation>
</comment>
<dbReference type="InterPro" id="IPR050569">
    <property type="entry name" value="TAAR"/>
</dbReference>
<keyword evidence="13" id="KW-1185">Reference proteome</keyword>
<dbReference type="FunFam" id="1.20.1070.10:FF:000279">
    <property type="entry name" value="Trace amine-associated receptor 16f"/>
    <property type="match status" value="1"/>
</dbReference>
<dbReference type="PROSITE" id="PS50262">
    <property type="entry name" value="G_PROTEIN_RECEP_F1_2"/>
    <property type="match status" value="1"/>
</dbReference>
<accession>A0A667XRA3</accession>
<dbReference type="InParanoid" id="A0A667XRA3"/>
<evidence type="ECO:0000313" key="13">
    <source>
        <dbReference type="Proteomes" id="UP000472263"/>
    </source>
</evidence>
<keyword evidence="7 9" id="KW-0675">Receptor</keyword>
<dbReference type="CDD" id="cd15055">
    <property type="entry name" value="7tmA_TAARs"/>
    <property type="match status" value="1"/>
</dbReference>
<keyword evidence="5 9" id="KW-0297">G-protein coupled receptor</keyword>
<gene>
    <name evidence="12" type="primary">LOC115375878</name>
</gene>